<evidence type="ECO:0000256" key="1">
    <source>
        <dbReference type="SAM" id="Phobius"/>
    </source>
</evidence>
<proteinExistence type="predicted"/>
<feature type="transmembrane region" description="Helical" evidence="1">
    <location>
        <begin position="20"/>
        <end position="38"/>
    </location>
</feature>
<feature type="domain" description="DUF7847" evidence="2">
    <location>
        <begin position="3"/>
        <end position="258"/>
    </location>
</feature>
<dbReference type="GeneID" id="74941612"/>
<dbReference type="Pfam" id="PF25231">
    <property type="entry name" value="DUF7847"/>
    <property type="match status" value="1"/>
</dbReference>
<dbReference type="Proteomes" id="UP001057580">
    <property type="component" value="Chromosome"/>
</dbReference>
<evidence type="ECO:0000313" key="4">
    <source>
        <dbReference type="Proteomes" id="UP001057580"/>
    </source>
</evidence>
<feature type="transmembrane region" description="Helical" evidence="1">
    <location>
        <begin position="86"/>
        <end position="106"/>
    </location>
</feature>
<feature type="transmembrane region" description="Helical" evidence="1">
    <location>
        <begin position="201"/>
        <end position="224"/>
    </location>
</feature>
<dbReference type="AlphaFoldDB" id="A0A9E7R451"/>
<dbReference type="RefSeq" id="WP_260594605.1">
    <property type="nucleotide sequence ID" value="NZ_CP104003.1"/>
</dbReference>
<gene>
    <name evidence="3" type="ORF">N0B31_04280</name>
</gene>
<organism evidence="3 4">
    <name type="scientific">Salinirubellus salinus</name>
    <dbReference type="NCBI Taxonomy" id="1364945"/>
    <lineage>
        <taxon>Archaea</taxon>
        <taxon>Methanobacteriati</taxon>
        <taxon>Methanobacteriota</taxon>
        <taxon>Stenosarchaea group</taxon>
        <taxon>Halobacteria</taxon>
        <taxon>Halobacteriales</taxon>
        <taxon>Natronomonadaceae</taxon>
        <taxon>Salinirubellus</taxon>
    </lineage>
</organism>
<feature type="transmembrane region" description="Helical" evidence="1">
    <location>
        <begin position="230"/>
        <end position="250"/>
    </location>
</feature>
<feature type="transmembrane region" description="Helical" evidence="1">
    <location>
        <begin position="141"/>
        <end position="172"/>
    </location>
</feature>
<dbReference type="InterPro" id="IPR057169">
    <property type="entry name" value="DUF7847"/>
</dbReference>
<keyword evidence="1" id="KW-0812">Transmembrane</keyword>
<keyword evidence="1" id="KW-1133">Transmembrane helix</keyword>
<accession>A0A9E7R451</accession>
<protein>
    <recommendedName>
        <fullName evidence="2">DUF7847 domain-containing protein</fullName>
    </recommendedName>
</protein>
<dbReference type="EMBL" id="CP104003">
    <property type="protein sequence ID" value="UWM55505.1"/>
    <property type="molecule type" value="Genomic_DNA"/>
</dbReference>
<dbReference type="KEGG" id="ssai:N0B31_04280"/>
<evidence type="ECO:0000313" key="3">
    <source>
        <dbReference type="EMBL" id="UWM55505.1"/>
    </source>
</evidence>
<reference evidence="3" key="1">
    <citation type="submission" date="2022-09" db="EMBL/GenBank/DDBJ databases">
        <title>Diverse halophilic archaea isolated from saline environments.</title>
        <authorList>
            <person name="Cui H.-L."/>
        </authorList>
    </citation>
    <scope>NUCLEOTIDE SEQUENCE</scope>
    <source>
        <strain evidence="3">ZS-35-S2</strain>
    </source>
</reference>
<sequence length="282" mass="29198">MTLDIGRAVEEGFSRLTTRNGLLLFVVFLLVGAVSTVAQQSLSVAAFESLVRAAETAGTGADGAFTPEQLETLREQLRTQRAASPLAVDVPAIAAVAVVFLFALVAEAATMVAIRAFASDTTDALPADAADRLVSVTLNGFVGGVVLAVLVTIGLALFVLPGVFLYVVFLFLRQEIALRDRNFVDALAESYELTKGNRITLFGLVAVLVVVAIVGLLPSLVVTAVGGPTLVGTAIGLLVGPIVALFGIAATTNAYQQLRTHTAAEPADDEVGALGPDDIPEP</sequence>
<evidence type="ECO:0000259" key="2">
    <source>
        <dbReference type="Pfam" id="PF25231"/>
    </source>
</evidence>
<keyword evidence="1" id="KW-0472">Membrane</keyword>
<keyword evidence="4" id="KW-1185">Reference proteome</keyword>
<name>A0A9E7R451_9EURY</name>